<dbReference type="AlphaFoldDB" id="A0A3P7LSK7"/>
<dbReference type="EMBL" id="UYRU01057816">
    <property type="protein sequence ID" value="VDN13943.1"/>
    <property type="molecule type" value="Genomic_DNA"/>
</dbReference>
<protein>
    <submittedName>
        <fullName evidence="2">Uncharacterized protein</fullName>
    </submittedName>
</protein>
<organism evidence="2 3">
    <name type="scientific">Dibothriocephalus latus</name>
    <name type="common">Fish tapeworm</name>
    <name type="synonym">Diphyllobothrium latum</name>
    <dbReference type="NCBI Taxonomy" id="60516"/>
    <lineage>
        <taxon>Eukaryota</taxon>
        <taxon>Metazoa</taxon>
        <taxon>Spiralia</taxon>
        <taxon>Lophotrochozoa</taxon>
        <taxon>Platyhelminthes</taxon>
        <taxon>Cestoda</taxon>
        <taxon>Eucestoda</taxon>
        <taxon>Diphyllobothriidea</taxon>
        <taxon>Diphyllobothriidae</taxon>
        <taxon>Dibothriocephalus</taxon>
    </lineage>
</organism>
<accession>A0A3P7LSK7</accession>
<feature type="region of interest" description="Disordered" evidence="1">
    <location>
        <begin position="123"/>
        <end position="146"/>
    </location>
</feature>
<evidence type="ECO:0000313" key="3">
    <source>
        <dbReference type="Proteomes" id="UP000281553"/>
    </source>
</evidence>
<sequence>MHRAQALHTLRSSSWSTYVAAFMKQASLLVLPSSSKLKLYGGDRSRPLIRKFEAPFCVRVCMAFTDGKMTQVTKGPCNLPPIANTSVDAVTRSESRRKSSLTFEDLPPPSPHFFETTRLLSNAAPNKGNQTPVRLSSVRQNGRVKRQSTLRGSLPYIGENCEDFPGDKPEMIER</sequence>
<evidence type="ECO:0000313" key="2">
    <source>
        <dbReference type="EMBL" id="VDN13943.1"/>
    </source>
</evidence>
<name>A0A3P7LSK7_DIBLA</name>
<gene>
    <name evidence="2" type="ORF">DILT_LOCUS9774</name>
</gene>
<proteinExistence type="predicted"/>
<reference evidence="2 3" key="1">
    <citation type="submission" date="2018-11" db="EMBL/GenBank/DDBJ databases">
        <authorList>
            <consortium name="Pathogen Informatics"/>
        </authorList>
    </citation>
    <scope>NUCLEOTIDE SEQUENCE [LARGE SCALE GENOMIC DNA]</scope>
</reference>
<evidence type="ECO:0000256" key="1">
    <source>
        <dbReference type="SAM" id="MobiDB-lite"/>
    </source>
</evidence>
<feature type="compositionally biased region" description="Polar residues" evidence="1">
    <location>
        <begin position="123"/>
        <end position="140"/>
    </location>
</feature>
<keyword evidence="3" id="KW-1185">Reference proteome</keyword>
<dbReference type="Proteomes" id="UP000281553">
    <property type="component" value="Unassembled WGS sequence"/>
</dbReference>